<dbReference type="EMBL" id="JAVHJS010000015">
    <property type="protein sequence ID" value="KAK2834568.1"/>
    <property type="molecule type" value="Genomic_DNA"/>
</dbReference>
<protein>
    <submittedName>
        <fullName evidence="2">Uncharacterized protein</fullName>
    </submittedName>
</protein>
<accession>A0AA88SE67</accession>
<feature type="compositionally biased region" description="Polar residues" evidence="1">
    <location>
        <begin position="54"/>
        <end position="96"/>
    </location>
</feature>
<reference evidence="2" key="1">
    <citation type="submission" date="2023-08" db="EMBL/GenBank/DDBJ databases">
        <title>Pelteobagrus vachellii genome.</title>
        <authorList>
            <person name="Liu H."/>
        </authorList>
    </citation>
    <scope>NUCLEOTIDE SEQUENCE</scope>
    <source>
        <strain evidence="2">PRFRI_2022a</strain>
        <tissue evidence="2">Muscle</tissue>
    </source>
</reference>
<dbReference type="AlphaFoldDB" id="A0AA88SE67"/>
<sequence>MQPTPNLSCSTELEQILGQLWHCLVIPSCSISCHWEIDKRRETRNGSRRKLIPQQEQNNRLWDPFQQTTRAEACSSPNTPLLTDTPNSPVQPSLPQNDLPLN</sequence>
<proteinExistence type="predicted"/>
<evidence type="ECO:0000313" key="2">
    <source>
        <dbReference type="EMBL" id="KAK2834568.1"/>
    </source>
</evidence>
<name>A0AA88SE67_TACVA</name>
<comment type="caution">
    <text evidence="2">The sequence shown here is derived from an EMBL/GenBank/DDBJ whole genome shotgun (WGS) entry which is preliminary data.</text>
</comment>
<feature type="region of interest" description="Disordered" evidence="1">
    <location>
        <begin position="43"/>
        <end position="102"/>
    </location>
</feature>
<organism evidence="2 3">
    <name type="scientific">Tachysurus vachellii</name>
    <name type="common">Darkbarbel catfish</name>
    <name type="synonym">Pelteobagrus vachellii</name>
    <dbReference type="NCBI Taxonomy" id="175792"/>
    <lineage>
        <taxon>Eukaryota</taxon>
        <taxon>Metazoa</taxon>
        <taxon>Chordata</taxon>
        <taxon>Craniata</taxon>
        <taxon>Vertebrata</taxon>
        <taxon>Euteleostomi</taxon>
        <taxon>Actinopterygii</taxon>
        <taxon>Neopterygii</taxon>
        <taxon>Teleostei</taxon>
        <taxon>Ostariophysi</taxon>
        <taxon>Siluriformes</taxon>
        <taxon>Bagridae</taxon>
        <taxon>Tachysurus</taxon>
    </lineage>
</organism>
<keyword evidence="3" id="KW-1185">Reference proteome</keyword>
<gene>
    <name evidence="2" type="ORF">Q7C36_015269</name>
</gene>
<evidence type="ECO:0000256" key="1">
    <source>
        <dbReference type="SAM" id="MobiDB-lite"/>
    </source>
</evidence>
<evidence type="ECO:0000313" key="3">
    <source>
        <dbReference type="Proteomes" id="UP001187315"/>
    </source>
</evidence>
<dbReference type="Proteomes" id="UP001187315">
    <property type="component" value="Unassembled WGS sequence"/>
</dbReference>